<dbReference type="Pfam" id="PF01814">
    <property type="entry name" value="Hemerythrin"/>
    <property type="match status" value="1"/>
</dbReference>
<evidence type="ECO:0000313" key="2">
    <source>
        <dbReference type="EMBL" id="PLB51624.1"/>
    </source>
</evidence>
<dbReference type="InterPro" id="IPR053206">
    <property type="entry name" value="Dimeric_xanthone_biosynth"/>
</dbReference>
<dbReference type="RefSeq" id="XP_024706926.1">
    <property type="nucleotide sequence ID" value="XM_024853963.1"/>
</dbReference>
<dbReference type="EMBL" id="MSFO01000002">
    <property type="protein sequence ID" value="PLB51624.1"/>
    <property type="molecule type" value="Genomic_DNA"/>
</dbReference>
<sequence>MWNQILDSCTSAKRSPSTLSPRQLINTGLQFCSGLGMHHAIEEQHIFPVLAKKMPEFRRDLVAQHRQIHAGLGKLEEYLERCRSGEADLDRGEVKRLMDSFGGVLWEHLDDEVRALGAENMRKFWTLKEMGGLPM</sequence>
<dbReference type="PANTHER" id="PTHR38048">
    <property type="entry name" value="EXPRESSED PROTEIN"/>
    <property type="match status" value="1"/>
</dbReference>
<reference evidence="2 3" key="1">
    <citation type="submission" date="2016-12" db="EMBL/GenBank/DDBJ databases">
        <title>The genomes of Aspergillus section Nigri reveals drivers in fungal speciation.</title>
        <authorList>
            <consortium name="DOE Joint Genome Institute"/>
            <person name="Vesth T.C."/>
            <person name="Nybo J."/>
            <person name="Theobald S."/>
            <person name="Brandl J."/>
            <person name="Frisvad J.C."/>
            <person name="Nielsen K.F."/>
            <person name="Lyhne E.K."/>
            <person name="Kogle M.E."/>
            <person name="Kuo A."/>
            <person name="Riley R."/>
            <person name="Clum A."/>
            <person name="Nolan M."/>
            <person name="Lipzen A."/>
            <person name="Salamov A."/>
            <person name="Henrissat B."/>
            <person name="Wiebenga A."/>
            <person name="De Vries R.P."/>
            <person name="Grigoriev I.V."/>
            <person name="Mortensen U.H."/>
            <person name="Andersen M.R."/>
            <person name="Baker S.E."/>
        </authorList>
    </citation>
    <scope>NUCLEOTIDE SEQUENCE [LARGE SCALE GENOMIC DNA]</scope>
    <source>
        <strain evidence="2 3">IBT 23096</strain>
    </source>
</reference>
<evidence type="ECO:0000259" key="1">
    <source>
        <dbReference type="Pfam" id="PF01814"/>
    </source>
</evidence>
<dbReference type="Gene3D" id="1.20.120.520">
    <property type="entry name" value="nmb1532 protein domain like"/>
    <property type="match status" value="1"/>
</dbReference>
<dbReference type="STRING" id="1392250.A0A2I2GFG5"/>
<protein>
    <recommendedName>
        <fullName evidence="1">Hemerythrin-like domain-containing protein</fullName>
    </recommendedName>
</protein>
<feature type="domain" description="Hemerythrin-like" evidence="1">
    <location>
        <begin position="7"/>
        <end position="112"/>
    </location>
</feature>
<keyword evidence="3" id="KW-1185">Reference proteome</keyword>
<proteinExistence type="predicted"/>
<dbReference type="PANTHER" id="PTHR38048:SF1">
    <property type="entry name" value="HEMERYTHRIN-LIKE DOMAIN-CONTAINING PROTEIN"/>
    <property type="match status" value="1"/>
</dbReference>
<accession>A0A2I2GFG5</accession>
<evidence type="ECO:0000313" key="3">
    <source>
        <dbReference type="Proteomes" id="UP000234275"/>
    </source>
</evidence>
<name>A0A2I2GFG5_9EURO</name>
<comment type="caution">
    <text evidence="2">The sequence shown here is derived from an EMBL/GenBank/DDBJ whole genome shotgun (WGS) entry which is preliminary data.</text>
</comment>
<gene>
    <name evidence="2" type="ORF">P170DRAFT_487786</name>
</gene>
<dbReference type="GeneID" id="36561664"/>
<dbReference type="OrthoDB" id="10044044at2759"/>
<dbReference type="AlphaFoldDB" id="A0A2I2GFG5"/>
<dbReference type="Proteomes" id="UP000234275">
    <property type="component" value="Unassembled WGS sequence"/>
</dbReference>
<dbReference type="CDD" id="cd12108">
    <property type="entry name" value="Hr-like"/>
    <property type="match status" value="1"/>
</dbReference>
<dbReference type="VEuPathDB" id="FungiDB:P170DRAFT_487786"/>
<organism evidence="2 3">
    <name type="scientific">Aspergillus steynii IBT 23096</name>
    <dbReference type="NCBI Taxonomy" id="1392250"/>
    <lineage>
        <taxon>Eukaryota</taxon>
        <taxon>Fungi</taxon>
        <taxon>Dikarya</taxon>
        <taxon>Ascomycota</taxon>
        <taxon>Pezizomycotina</taxon>
        <taxon>Eurotiomycetes</taxon>
        <taxon>Eurotiomycetidae</taxon>
        <taxon>Eurotiales</taxon>
        <taxon>Aspergillaceae</taxon>
        <taxon>Aspergillus</taxon>
        <taxon>Aspergillus subgen. Circumdati</taxon>
    </lineage>
</organism>
<dbReference type="InterPro" id="IPR012312">
    <property type="entry name" value="Hemerythrin-like"/>
</dbReference>